<dbReference type="PANTHER" id="PTHR47025">
    <property type="entry name" value="AUTOIMMUNE REGULATOR"/>
    <property type="match status" value="1"/>
</dbReference>
<name>A0ABM3HRN2_9MYRT</name>
<dbReference type="RefSeq" id="XP_048139244.1">
    <property type="nucleotide sequence ID" value="XM_048283287.1"/>
</dbReference>
<feature type="compositionally biased region" description="Basic and acidic residues" evidence="3">
    <location>
        <begin position="302"/>
        <end position="318"/>
    </location>
</feature>
<feature type="region of interest" description="Disordered" evidence="3">
    <location>
        <begin position="1"/>
        <end position="21"/>
    </location>
</feature>
<evidence type="ECO:0000313" key="6">
    <source>
        <dbReference type="RefSeq" id="XP_048139242.1"/>
    </source>
</evidence>
<organism evidence="5 7">
    <name type="scientific">Rhodamnia argentea</name>
    <dbReference type="NCBI Taxonomy" id="178133"/>
    <lineage>
        <taxon>Eukaryota</taxon>
        <taxon>Viridiplantae</taxon>
        <taxon>Streptophyta</taxon>
        <taxon>Embryophyta</taxon>
        <taxon>Tracheophyta</taxon>
        <taxon>Spermatophyta</taxon>
        <taxon>Magnoliopsida</taxon>
        <taxon>eudicotyledons</taxon>
        <taxon>Gunneridae</taxon>
        <taxon>Pentapetalae</taxon>
        <taxon>rosids</taxon>
        <taxon>malvids</taxon>
        <taxon>Myrtales</taxon>
        <taxon>Myrtaceae</taxon>
        <taxon>Myrtoideae</taxon>
        <taxon>Myrteae</taxon>
        <taxon>Australasian group</taxon>
        <taxon>Rhodamnia</taxon>
    </lineage>
</organism>
<dbReference type="GeneID" id="115736524"/>
<dbReference type="PANTHER" id="PTHR47025:SF10">
    <property type="entry name" value="DNA-BINDING PROTEIN"/>
    <property type="match status" value="1"/>
</dbReference>
<feature type="compositionally biased region" description="Basic and acidic residues" evidence="3">
    <location>
        <begin position="10"/>
        <end position="21"/>
    </location>
</feature>
<evidence type="ECO:0000259" key="4">
    <source>
        <dbReference type="Pfam" id="PF16135"/>
    </source>
</evidence>
<feature type="region of interest" description="Disordered" evidence="3">
    <location>
        <begin position="302"/>
        <end position="324"/>
    </location>
</feature>
<accession>A0ABM3HRN2</accession>
<evidence type="ECO:0000256" key="1">
    <source>
        <dbReference type="ARBA" id="ARBA00004123"/>
    </source>
</evidence>
<keyword evidence="5" id="KW-1185">Reference proteome</keyword>
<sequence>MDKSFWVAKGAERDPTFDNPSRIETKRAHRWLADSGEAEFFSSKKHAVQSPSAQSISRISHSDIPAWESLASFQPTSNQFVDRLFGSETIRPVDFAERSISLVEIGGANLSEKDSDEQFDDDISVGLSISQSTEDPEMCLSYIGIRKVKVNQVKDSETGIHGLKINSFDRENHIDMHSGLAYDRRNEMAIIPMGQTYNKDIKNVDLMRHTCEEYAQIRSRDSTYHKGDPTVVSITDAYKEESGIISFDDFNCQRDIIPLGRSVGGLDESDSRSLLQISKADGRKQVDASNVNVTRVVKSRSDFVSKNKPESKPSRKETPNSFPSNVRSLISTGMLDGVPVKYVSVSREELRGIIKGSGYLCGCQSCNYSKVRHLLLHKDIRESYSIESLYFVNCCKVLNAYEIERHAGCKTKHPNNHIYFENGKTIYQIVQELRSTPESMLFDTIQTVFGAPINQKSFRIWKESYQAATRELQRIYGKEELKL</sequence>
<gene>
    <name evidence="6 7 8" type="primary">LOC115736524</name>
</gene>
<reference evidence="6 7" key="1">
    <citation type="submission" date="2025-05" db="UniProtKB">
        <authorList>
            <consortium name="RefSeq"/>
        </authorList>
    </citation>
    <scope>IDENTIFICATION</scope>
    <source>
        <tissue evidence="6 7">Leaf</tissue>
    </source>
</reference>
<protein>
    <submittedName>
        <fullName evidence="6 7">Uncharacterized protein LOC115736524 isoform X1</fullName>
    </submittedName>
</protein>
<feature type="domain" description="Tify" evidence="4">
    <location>
        <begin position="393"/>
        <end position="433"/>
    </location>
</feature>
<evidence type="ECO:0000256" key="3">
    <source>
        <dbReference type="SAM" id="MobiDB-lite"/>
    </source>
</evidence>
<dbReference type="RefSeq" id="XP_048139243.1">
    <property type="nucleotide sequence ID" value="XM_048283286.1"/>
</dbReference>
<comment type="subcellular location">
    <subcellularLocation>
        <location evidence="1">Nucleus</location>
    </subcellularLocation>
</comment>
<dbReference type="Proteomes" id="UP000827889">
    <property type="component" value="Chromosome 8"/>
</dbReference>
<dbReference type="RefSeq" id="XP_048139242.1">
    <property type="nucleotide sequence ID" value="XM_048283285.1"/>
</dbReference>
<evidence type="ECO:0000313" key="5">
    <source>
        <dbReference type="Proteomes" id="UP000827889"/>
    </source>
</evidence>
<dbReference type="InterPro" id="IPR032308">
    <property type="entry name" value="TDBD"/>
</dbReference>
<proteinExistence type="predicted"/>
<dbReference type="Pfam" id="PF16135">
    <property type="entry name" value="TDBD"/>
    <property type="match status" value="1"/>
</dbReference>
<keyword evidence="2" id="KW-0539">Nucleus</keyword>
<evidence type="ECO:0000313" key="7">
    <source>
        <dbReference type="RefSeq" id="XP_048139243.1"/>
    </source>
</evidence>
<evidence type="ECO:0000256" key="2">
    <source>
        <dbReference type="ARBA" id="ARBA00023242"/>
    </source>
</evidence>
<evidence type="ECO:0000313" key="8">
    <source>
        <dbReference type="RefSeq" id="XP_048139244.1"/>
    </source>
</evidence>